<dbReference type="RefSeq" id="WP_013610206.1">
    <property type="nucleotide sequence ID" value="NC_015156.1"/>
</dbReference>
<sequence>MKPLDSHKIIAVQPQGIGGLIIRKLTFFHPASSVEEAVLSCVSANAGSHGQFYYVRADIQAPLAFSVDVDLLVGKDVVTCPFHVCTYNKLLRLIECQKQIDGYIKHSSPQCQTVYEACGEAGRFFRRKDLDYASLIRSHDNTESTKMPSDWILPYVFILGNEEDV</sequence>
<reference evidence="1" key="1">
    <citation type="submission" date="2010-02" db="EMBL/GenBank/DDBJ databases">
        <authorList>
            <person name="Genoscope - CEA"/>
        </authorList>
    </citation>
    <scope>NUCLEOTIDE SEQUENCE</scope>
    <source>
        <plasmid evidence="1">VIBNI_pA</plasmid>
    </source>
</reference>
<accession>A0A9P1NJW8</accession>
<organism evidence="1">
    <name type="scientific">Vibrio nigripulchritudo</name>
    <dbReference type="NCBI Taxonomy" id="28173"/>
    <lineage>
        <taxon>Bacteria</taxon>
        <taxon>Pseudomonadati</taxon>
        <taxon>Pseudomonadota</taxon>
        <taxon>Gammaproteobacteria</taxon>
        <taxon>Vibrionales</taxon>
        <taxon>Vibrionaceae</taxon>
        <taxon>Vibrio</taxon>
    </lineage>
</organism>
<keyword evidence="1" id="KW-0614">Plasmid</keyword>
<dbReference type="AlphaFoldDB" id="A0A9P1NJW8"/>
<protein>
    <submittedName>
        <fullName evidence="1">Uncharacterized protein</fullName>
    </submittedName>
</protein>
<gene>
    <name evidence="1" type="ORF">VIBNI_0015</name>
</gene>
<geneLocation type="plasmid" evidence="1">
    <name>VIBNI_pA</name>
</geneLocation>
<evidence type="ECO:0000313" key="1">
    <source>
        <dbReference type="EMBL" id="CBJ93065.1"/>
    </source>
</evidence>
<name>A0A9P1NJW8_9VIBR</name>
<proteinExistence type="predicted"/>
<dbReference type="EMBL" id="FP893246">
    <property type="protein sequence ID" value="CBJ93065.1"/>
    <property type="molecule type" value="Genomic_DNA"/>
</dbReference>